<keyword evidence="3" id="KW-1185">Reference proteome</keyword>
<gene>
    <name evidence="2 4" type="ORF">BDZ99DRAFT_475059</name>
</gene>
<evidence type="ECO:0000256" key="1">
    <source>
        <dbReference type="SAM" id="MobiDB-lite"/>
    </source>
</evidence>
<feature type="compositionally biased region" description="Polar residues" evidence="1">
    <location>
        <begin position="16"/>
        <end position="43"/>
    </location>
</feature>
<reference evidence="4" key="3">
    <citation type="submission" date="2025-04" db="UniProtKB">
        <authorList>
            <consortium name="RefSeq"/>
        </authorList>
    </citation>
    <scope>IDENTIFICATION</scope>
    <source>
        <strain evidence="4">CBS 304.34</strain>
    </source>
</reference>
<dbReference type="GeneID" id="54462842"/>
<name>A0A6A6YRS8_9PEZI</name>
<dbReference type="RefSeq" id="XP_033578474.1">
    <property type="nucleotide sequence ID" value="XM_033721949.1"/>
</dbReference>
<sequence>MPPTRGTKRVAEAPPNGSQKRSACSTTKQPIAPEESQQLSLRQSPRKALAIAVSQATEERPFKSQLRDLMPEEAVVPPIKGLKAATEATTDNDNSANIGGFNARFADNFKGIN</sequence>
<dbReference type="Proteomes" id="UP000504636">
    <property type="component" value="Unplaced"/>
</dbReference>
<accession>A0A6A6YRS8</accession>
<evidence type="ECO:0000313" key="3">
    <source>
        <dbReference type="Proteomes" id="UP000504636"/>
    </source>
</evidence>
<evidence type="ECO:0000313" key="4">
    <source>
        <dbReference type="RefSeq" id="XP_033578474.1"/>
    </source>
</evidence>
<reference evidence="4" key="2">
    <citation type="submission" date="2020-04" db="EMBL/GenBank/DDBJ databases">
        <authorList>
            <consortium name="NCBI Genome Project"/>
        </authorList>
    </citation>
    <scope>NUCLEOTIDE SEQUENCE</scope>
    <source>
        <strain evidence="4">CBS 304.34</strain>
    </source>
</reference>
<dbReference type="AlphaFoldDB" id="A0A6A6YRS8"/>
<feature type="region of interest" description="Disordered" evidence="1">
    <location>
        <begin position="1"/>
        <end position="62"/>
    </location>
</feature>
<dbReference type="OrthoDB" id="3781573at2759"/>
<reference evidence="2 4" key="1">
    <citation type="journal article" date="2020" name="Stud. Mycol.">
        <title>101 Dothideomycetes genomes: a test case for predicting lifestyles and emergence of pathogens.</title>
        <authorList>
            <person name="Haridas S."/>
            <person name="Albert R."/>
            <person name="Binder M."/>
            <person name="Bloem J."/>
            <person name="Labutti K."/>
            <person name="Salamov A."/>
            <person name="Andreopoulos B."/>
            <person name="Baker S."/>
            <person name="Barry K."/>
            <person name="Bills G."/>
            <person name="Bluhm B."/>
            <person name="Cannon C."/>
            <person name="Castanera R."/>
            <person name="Culley D."/>
            <person name="Daum C."/>
            <person name="Ezra D."/>
            <person name="Gonzalez J."/>
            <person name="Henrissat B."/>
            <person name="Kuo A."/>
            <person name="Liang C."/>
            <person name="Lipzen A."/>
            <person name="Lutzoni F."/>
            <person name="Magnuson J."/>
            <person name="Mondo S."/>
            <person name="Nolan M."/>
            <person name="Ohm R."/>
            <person name="Pangilinan J."/>
            <person name="Park H.-J."/>
            <person name="Ramirez L."/>
            <person name="Alfaro M."/>
            <person name="Sun H."/>
            <person name="Tritt A."/>
            <person name="Yoshinaga Y."/>
            <person name="Zwiers L.-H."/>
            <person name="Turgeon B."/>
            <person name="Goodwin S."/>
            <person name="Spatafora J."/>
            <person name="Crous P."/>
            <person name="Grigoriev I."/>
        </authorList>
    </citation>
    <scope>NUCLEOTIDE SEQUENCE</scope>
    <source>
        <strain evidence="2 4">CBS 304.34</strain>
    </source>
</reference>
<proteinExistence type="predicted"/>
<dbReference type="EMBL" id="MU003698">
    <property type="protein sequence ID" value="KAF2811510.1"/>
    <property type="molecule type" value="Genomic_DNA"/>
</dbReference>
<evidence type="ECO:0000313" key="2">
    <source>
        <dbReference type="EMBL" id="KAF2811510.1"/>
    </source>
</evidence>
<organism evidence="2">
    <name type="scientific">Mytilinidion resinicola</name>
    <dbReference type="NCBI Taxonomy" id="574789"/>
    <lineage>
        <taxon>Eukaryota</taxon>
        <taxon>Fungi</taxon>
        <taxon>Dikarya</taxon>
        <taxon>Ascomycota</taxon>
        <taxon>Pezizomycotina</taxon>
        <taxon>Dothideomycetes</taxon>
        <taxon>Pleosporomycetidae</taxon>
        <taxon>Mytilinidiales</taxon>
        <taxon>Mytilinidiaceae</taxon>
        <taxon>Mytilinidion</taxon>
    </lineage>
</organism>
<protein>
    <submittedName>
        <fullName evidence="2 4">Uncharacterized protein</fullName>
    </submittedName>
</protein>